<dbReference type="InterPro" id="IPR015590">
    <property type="entry name" value="Aldehyde_DH_dom"/>
</dbReference>
<organism evidence="3 4">
    <name type="scientific">Saltatorellus ferox</name>
    <dbReference type="NCBI Taxonomy" id="2528018"/>
    <lineage>
        <taxon>Bacteria</taxon>
        <taxon>Pseudomonadati</taxon>
        <taxon>Planctomycetota</taxon>
        <taxon>Planctomycetia</taxon>
        <taxon>Planctomycetia incertae sedis</taxon>
        <taxon>Saltatorellus</taxon>
    </lineage>
</organism>
<dbReference type="SUPFAM" id="SSF53720">
    <property type="entry name" value="ALDH-like"/>
    <property type="match status" value="1"/>
</dbReference>
<evidence type="ECO:0000256" key="1">
    <source>
        <dbReference type="ARBA" id="ARBA00023002"/>
    </source>
</evidence>
<proteinExistence type="predicted"/>
<protein>
    <submittedName>
        <fullName evidence="3">Aldehyde dehydrogenase family protein</fullName>
    </submittedName>
</protein>
<keyword evidence="4" id="KW-1185">Reference proteome</keyword>
<dbReference type="Proteomes" id="UP000320390">
    <property type="component" value="Chromosome"/>
</dbReference>
<name>A0A518EX52_9BACT</name>
<feature type="domain" description="Aldehyde dehydrogenase" evidence="2">
    <location>
        <begin position="173"/>
        <end position="349"/>
    </location>
</feature>
<gene>
    <name evidence="3" type="ORF">Poly30_42130</name>
</gene>
<dbReference type="GO" id="GO:0016620">
    <property type="term" value="F:oxidoreductase activity, acting on the aldehyde or oxo group of donors, NAD or NADP as acceptor"/>
    <property type="evidence" value="ECO:0007669"/>
    <property type="project" value="InterPro"/>
</dbReference>
<dbReference type="Gene3D" id="3.40.605.10">
    <property type="entry name" value="Aldehyde Dehydrogenase, Chain A, domain 1"/>
    <property type="match status" value="1"/>
</dbReference>
<evidence type="ECO:0000313" key="3">
    <source>
        <dbReference type="EMBL" id="QDV08660.1"/>
    </source>
</evidence>
<dbReference type="InterPro" id="IPR016163">
    <property type="entry name" value="Ald_DH_C"/>
</dbReference>
<evidence type="ECO:0000313" key="4">
    <source>
        <dbReference type="Proteomes" id="UP000320390"/>
    </source>
</evidence>
<sequence>MIPWPDPTPTSACNEALEHLRAHATAWVELTLTDRIALLEELEVTVAEAASEWVHISAEAKGLGASPDVLPDIRAEEWLAGPWTVLRHLQLQGRALRDIQVHGAPRLPGTAREAEDGRVKAPVFPTDPLDRILFRGMSAEVWMERGVELEHLEETMGWMHRPGGKGARPGITVVLGAGNHSCIGPLDTLFELFARGHCVILKTNPVNAYLGPAWERAFAPLIRKGVLRIVHGGATTGEYLCEHDAVDHIHITGSDRTFDAIVWGTGKEGQDRKRTGEKRVRVPITSELGNVSPVIAVPGPWSASDLAFQASNIASSLVNNSGFNCLATRVIVTAKAWDQRRAFLDAVGRSLEAAPTRPPYYPGAQLRHRDFLAAHPNAKRFGAKGREANGIDTVGWTLIEDVDPTKTDDICFQTESWCGLMAETALEGEDPVDFLRNATEFCNDVLWGTLNATILVHPTSMRDPRIARAVEDAIGRLRYGTVSLNLWAGAAFAICSTPWGAFPGHKAEDIRSGQGFVHNTYLFERPEKTVVRAPFRIWPRPVWFHDTKHNDTTARRLFDVTTNTTAWRMARLAWSAARG</sequence>
<keyword evidence="1" id="KW-0560">Oxidoreductase</keyword>
<dbReference type="InterPro" id="IPR016161">
    <property type="entry name" value="Ald_DH/histidinol_DH"/>
</dbReference>
<dbReference type="RefSeq" id="WP_145201721.1">
    <property type="nucleotide sequence ID" value="NZ_CP036434.1"/>
</dbReference>
<evidence type="ECO:0000259" key="2">
    <source>
        <dbReference type="Pfam" id="PF00171"/>
    </source>
</evidence>
<dbReference type="AlphaFoldDB" id="A0A518EX52"/>
<dbReference type="OrthoDB" id="136308at2"/>
<dbReference type="EMBL" id="CP036434">
    <property type="protein sequence ID" value="QDV08660.1"/>
    <property type="molecule type" value="Genomic_DNA"/>
</dbReference>
<accession>A0A518EX52</accession>
<dbReference type="InterPro" id="IPR016162">
    <property type="entry name" value="Ald_DH_N"/>
</dbReference>
<reference evidence="3 4" key="1">
    <citation type="submission" date="2019-02" db="EMBL/GenBank/DDBJ databases">
        <title>Deep-cultivation of Planctomycetes and their phenomic and genomic characterization uncovers novel biology.</title>
        <authorList>
            <person name="Wiegand S."/>
            <person name="Jogler M."/>
            <person name="Boedeker C."/>
            <person name="Pinto D."/>
            <person name="Vollmers J."/>
            <person name="Rivas-Marin E."/>
            <person name="Kohn T."/>
            <person name="Peeters S.H."/>
            <person name="Heuer A."/>
            <person name="Rast P."/>
            <person name="Oberbeckmann S."/>
            <person name="Bunk B."/>
            <person name="Jeske O."/>
            <person name="Meyerdierks A."/>
            <person name="Storesund J.E."/>
            <person name="Kallscheuer N."/>
            <person name="Luecker S."/>
            <person name="Lage O.M."/>
            <person name="Pohl T."/>
            <person name="Merkel B.J."/>
            <person name="Hornburger P."/>
            <person name="Mueller R.-W."/>
            <person name="Bruemmer F."/>
            <person name="Labrenz M."/>
            <person name="Spormann A.M."/>
            <person name="Op den Camp H."/>
            <person name="Overmann J."/>
            <person name="Amann R."/>
            <person name="Jetten M.S.M."/>
            <person name="Mascher T."/>
            <person name="Medema M.H."/>
            <person name="Devos D.P."/>
            <person name="Kaster A.-K."/>
            <person name="Ovreas L."/>
            <person name="Rohde M."/>
            <person name="Galperin M.Y."/>
            <person name="Jogler C."/>
        </authorList>
    </citation>
    <scope>NUCLEOTIDE SEQUENCE [LARGE SCALE GENOMIC DNA]</scope>
    <source>
        <strain evidence="3 4">Poly30</strain>
    </source>
</reference>
<dbReference type="Gene3D" id="3.40.309.10">
    <property type="entry name" value="Aldehyde Dehydrogenase, Chain A, domain 2"/>
    <property type="match status" value="1"/>
</dbReference>
<dbReference type="Pfam" id="PF00171">
    <property type="entry name" value="Aldedh"/>
    <property type="match status" value="1"/>
</dbReference>